<keyword evidence="3" id="KW-1185">Reference proteome</keyword>
<dbReference type="GO" id="GO:0006351">
    <property type="term" value="P:DNA-templated transcription"/>
    <property type="evidence" value="ECO:0007669"/>
    <property type="project" value="InterPro"/>
</dbReference>
<dbReference type="GO" id="GO:0003714">
    <property type="term" value="F:transcription corepressor activity"/>
    <property type="evidence" value="ECO:0007669"/>
    <property type="project" value="InterPro"/>
</dbReference>
<protein>
    <submittedName>
        <fullName evidence="2">Uncharacterized protein</fullName>
    </submittedName>
</protein>
<organism evidence="2 3">
    <name type="scientific">Nyssa sinensis</name>
    <dbReference type="NCBI Taxonomy" id="561372"/>
    <lineage>
        <taxon>Eukaryota</taxon>
        <taxon>Viridiplantae</taxon>
        <taxon>Streptophyta</taxon>
        <taxon>Embryophyta</taxon>
        <taxon>Tracheophyta</taxon>
        <taxon>Spermatophyta</taxon>
        <taxon>Magnoliopsida</taxon>
        <taxon>eudicotyledons</taxon>
        <taxon>Gunneridae</taxon>
        <taxon>Pentapetalae</taxon>
        <taxon>asterids</taxon>
        <taxon>Cornales</taxon>
        <taxon>Nyssaceae</taxon>
        <taxon>Nyssa</taxon>
    </lineage>
</organism>
<name>A0A5J5BZX6_9ASTE</name>
<dbReference type="InterPro" id="IPR022709">
    <property type="entry name" value="SCAI"/>
</dbReference>
<evidence type="ECO:0000313" key="3">
    <source>
        <dbReference type="Proteomes" id="UP000325577"/>
    </source>
</evidence>
<dbReference type="OrthoDB" id="525027at2759"/>
<gene>
    <name evidence="2" type="ORF">F0562_003200</name>
</gene>
<dbReference type="AlphaFoldDB" id="A0A5J5BZX6"/>
<evidence type="ECO:0000313" key="2">
    <source>
        <dbReference type="EMBL" id="KAA8546771.1"/>
    </source>
</evidence>
<proteinExistence type="predicted"/>
<dbReference type="Proteomes" id="UP000325577">
    <property type="component" value="Linkage Group LG1"/>
</dbReference>
<dbReference type="Pfam" id="PF12070">
    <property type="entry name" value="SCAI"/>
    <property type="match status" value="1"/>
</dbReference>
<dbReference type="EMBL" id="CM018032">
    <property type="protein sequence ID" value="KAA8546771.1"/>
    <property type="molecule type" value="Genomic_DNA"/>
</dbReference>
<evidence type="ECO:0000256" key="1">
    <source>
        <dbReference type="SAM" id="MobiDB-lite"/>
    </source>
</evidence>
<feature type="region of interest" description="Disordered" evidence="1">
    <location>
        <begin position="58"/>
        <end position="94"/>
    </location>
</feature>
<dbReference type="PANTHER" id="PTHR21243">
    <property type="entry name" value="PROTEIN SCAI"/>
    <property type="match status" value="1"/>
</dbReference>
<reference evidence="2 3" key="1">
    <citation type="submission" date="2019-09" db="EMBL/GenBank/DDBJ databases">
        <title>A chromosome-level genome assembly of the Chinese tupelo Nyssa sinensis.</title>
        <authorList>
            <person name="Yang X."/>
            <person name="Kang M."/>
            <person name="Yang Y."/>
            <person name="Xiong H."/>
            <person name="Wang M."/>
            <person name="Zhang Z."/>
            <person name="Wang Z."/>
            <person name="Wu H."/>
            <person name="Ma T."/>
            <person name="Liu J."/>
            <person name="Xi Z."/>
        </authorList>
    </citation>
    <scope>NUCLEOTIDE SEQUENCE [LARGE SCALE GENOMIC DNA]</scope>
    <source>
        <strain evidence="2">J267</strain>
        <tissue evidence="2">Leaf</tissue>
    </source>
</reference>
<sequence length="166" mass="18212">MTDPTLPPNPRKAILYHPSVTQLIAVIATICEELPPDSVMLIYLSASGKAGHSNVLQMESSTDSRKSSKIKVVSHTSHEQNSSMPENHVSDKGDSNHSFENYLWLGPSRNGGSNNLYPGDLIPFTRRPLFLIIDSDSSHAFKAGSAWCRKGRNSRSTSFPFEAGIQ</sequence>
<accession>A0A5J5BZX6</accession>